<dbReference type="NCBIfam" id="TIGR05002">
    <property type="entry name" value="NxxGxxAF_repeat"/>
    <property type="match status" value="1"/>
</dbReference>
<dbReference type="InterPro" id="IPR055876">
    <property type="entry name" value="DUF7453"/>
</dbReference>
<organism evidence="2 3">
    <name type="scientific">Posidoniimonas corsicana</name>
    <dbReference type="NCBI Taxonomy" id="1938618"/>
    <lineage>
        <taxon>Bacteria</taxon>
        <taxon>Pseudomonadati</taxon>
        <taxon>Planctomycetota</taxon>
        <taxon>Planctomycetia</taxon>
        <taxon>Pirellulales</taxon>
        <taxon>Lacipirellulaceae</taxon>
        <taxon>Posidoniimonas</taxon>
    </lineage>
</organism>
<feature type="chain" id="PRO_5022941429" description="Dockerin domain-containing protein" evidence="1">
    <location>
        <begin position="22"/>
        <end position="446"/>
    </location>
</feature>
<dbReference type="SUPFAM" id="SSF63446">
    <property type="entry name" value="Type I dockerin domain"/>
    <property type="match status" value="1"/>
</dbReference>
<dbReference type="Proteomes" id="UP000316714">
    <property type="component" value="Unassembled WGS sequence"/>
</dbReference>
<dbReference type="RefSeq" id="WP_146567583.1">
    <property type="nucleotide sequence ID" value="NZ_SIHJ01000003.1"/>
</dbReference>
<proteinExistence type="predicted"/>
<dbReference type="InterPro" id="IPR002105">
    <property type="entry name" value="Dockerin_1_rpt"/>
</dbReference>
<dbReference type="Pfam" id="PF24251">
    <property type="entry name" value="DUF7453"/>
    <property type="match status" value="1"/>
</dbReference>
<evidence type="ECO:0000256" key="1">
    <source>
        <dbReference type="SAM" id="SignalP"/>
    </source>
</evidence>
<evidence type="ECO:0000313" key="3">
    <source>
        <dbReference type="Proteomes" id="UP000316714"/>
    </source>
</evidence>
<evidence type="ECO:0000313" key="2">
    <source>
        <dbReference type="EMBL" id="TWT32320.1"/>
    </source>
</evidence>
<dbReference type="AlphaFoldDB" id="A0A5C5V2V2"/>
<dbReference type="Gene3D" id="1.10.1330.10">
    <property type="entry name" value="Dockerin domain"/>
    <property type="match status" value="1"/>
</dbReference>
<keyword evidence="1" id="KW-0732">Signal</keyword>
<feature type="signal peptide" evidence="1">
    <location>
        <begin position="1"/>
        <end position="21"/>
    </location>
</feature>
<protein>
    <recommendedName>
        <fullName evidence="4">Dockerin domain-containing protein</fullName>
    </recommendedName>
</protein>
<dbReference type="Pfam" id="PF00404">
    <property type="entry name" value="Dockerin_1"/>
    <property type="match status" value="1"/>
</dbReference>
<dbReference type="OrthoDB" id="280859at2"/>
<dbReference type="InterPro" id="IPR036439">
    <property type="entry name" value="Dockerin_dom_sf"/>
</dbReference>
<sequence length="446" mass="46318" precursor="true">MTRLRVDAAALLLLLAPVCSAGEWAYRPLVEQDDSFVGFVGSPIINNAGDVVFVAEVFDDDGPRPDLGLFRTAGDSIEQVAFSNGLSPYRDASFAQFPLLSDSGQVAFYAVSFLHGAGMFTGPDPAVDSIVNQVADGVTGVGLFPAMNRLGDVLFQAGRPGGVSGIYSGPDPVADLLVDNSGPFLSVGTQVDLNDHGDVVFEARLPNGEAGLYSGPDPATDTLVDSTGPFAATFISPRINNRGDLTFYAELDSGVTGLFTGPDPVADLLVDDTGPFEVLGGAIVNNSGGLLFSAVFDNGRIGVFDGTDVDEDRVVGTGDPLFGSIVTEIAAYDAYNDAGQFAFRYALADGREGIAIAAPIRPGDYNRDGAVDALDYHLWRSQYGTPVAAPGDQSDGNSDGVVDAADYTVWRDALAPGVGLAAPAPPACVSVVTAAALSAFMRRRPS</sequence>
<dbReference type="GO" id="GO:0004553">
    <property type="term" value="F:hydrolase activity, hydrolyzing O-glycosyl compounds"/>
    <property type="evidence" value="ECO:0007669"/>
    <property type="project" value="InterPro"/>
</dbReference>
<dbReference type="EMBL" id="SIHJ01000003">
    <property type="protein sequence ID" value="TWT32320.1"/>
    <property type="molecule type" value="Genomic_DNA"/>
</dbReference>
<evidence type="ECO:0008006" key="4">
    <source>
        <dbReference type="Google" id="ProtNLM"/>
    </source>
</evidence>
<keyword evidence="3" id="KW-1185">Reference proteome</keyword>
<gene>
    <name evidence="2" type="ORF">KOR34_40830</name>
</gene>
<reference evidence="2 3" key="1">
    <citation type="submission" date="2019-02" db="EMBL/GenBank/DDBJ databases">
        <title>Deep-cultivation of Planctomycetes and their phenomic and genomic characterization uncovers novel biology.</title>
        <authorList>
            <person name="Wiegand S."/>
            <person name="Jogler M."/>
            <person name="Boedeker C."/>
            <person name="Pinto D."/>
            <person name="Vollmers J."/>
            <person name="Rivas-Marin E."/>
            <person name="Kohn T."/>
            <person name="Peeters S.H."/>
            <person name="Heuer A."/>
            <person name="Rast P."/>
            <person name="Oberbeckmann S."/>
            <person name="Bunk B."/>
            <person name="Jeske O."/>
            <person name="Meyerdierks A."/>
            <person name="Storesund J.E."/>
            <person name="Kallscheuer N."/>
            <person name="Luecker S."/>
            <person name="Lage O.M."/>
            <person name="Pohl T."/>
            <person name="Merkel B.J."/>
            <person name="Hornburger P."/>
            <person name="Mueller R.-W."/>
            <person name="Bruemmer F."/>
            <person name="Labrenz M."/>
            <person name="Spormann A.M."/>
            <person name="Op Den Camp H."/>
            <person name="Overmann J."/>
            <person name="Amann R."/>
            <person name="Jetten M.S.M."/>
            <person name="Mascher T."/>
            <person name="Medema M.H."/>
            <person name="Devos D.P."/>
            <person name="Kaster A.-K."/>
            <person name="Ovreas L."/>
            <person name="Rohde M."/>
            <person name="Galperin M.Y."/>
            <person name="Jogler C."/>
        </authorList>
    </citation>
    <scope>NUCLEOTIDE SEQUENCE [LARGE SCALE GENOMIC DNA]</scope>
    <source>
        <strain evidence="2 3">KOR34</strain>
    </source>
</reference>
<name>A0A5C5V2V2_9BACT</name>
<accession>A0A5C5V2V2</accession>
<dbReference type="GO" id="GO:0000272">
    <property type="term" value="P:polysaccharide catabolic process"/>
    <property type="evidence" value="ECO:0007669"/>
    <property type="project" value="InterPro"/>
</dbReference>
<comment type="caution">
    <text evidence="2">The sequence shown here is derived from an EMBL/GenBank/DDBJ whole genome shotgun (WGS) entry which is preliminary data.</text>
</comment>